<keyword evidence="2 3" id="KW-0067">ATP-binding</keyword>
<dbReference type="GO" id="GO:0005524">
    <property type="term" value="F:ATP binding"/>
    <property type="evidence" value="ECO:0007669"/>
    <property type="project" value="UniProtKB-UniRule"/>
</dbReference>
<dbReference type="PANTHER" id="PTHR44167">
    <property type="entry name" value="OVARIAN-SPECIFIC SERINE/THREONINE-PROTEIN KINASE LOK-RELATED"/>
    <property type="match status" value="1"/>
</dbReference>
<dbReference type="AlphaFoldDB" id="A0AA48HWH8"/>
<dbReference type="InterPro" id="IPR000719">
    <property type="entry name" value="Prot_kinase_dom"/>
</dbReference>
<gene>
    <name evidence="5" type="ORF">MACH26_13810</name>
</gene>
<dbReference type="PROSITE" id="PS00108">
    <property type="entry name" value="PROTEIN_KINASE_ST"/>
    <property type="match status" value="1"/>
</dbReference>
<dbReference type="PROSITE" id="PS00107">
    <property type="entry name" value="PROTEIN_KINASE_ATP"/>
    <property type="match status" value="1"/>
</dbReference>
<organism evidence="5 6">
    <name type="scientific">Planctobacterium marinum</name>
    <dbReference type="NCBI Taxonomy" id="1631968"/>
    <lineage>
        <taxon>Bacteria</taxon>
        <taxon>Pseudomonadati</taxon>
        <taxon>Pseudomonadota</taxon>
        <taxon>Gammaproteobacteria</taxon>
        <taxon>Alteromonadales</taxon>
        <taxon>Alteromonadaceae</taxon>
        <taxon>Planctobacterium</taxon>
    </lineage>
</organism>
<feature type="domain" description="Protein kinase" evidence="4">
    <location>
        <begin position="326"/>
        <end position="582"/>
    </location>
</feature>
<evidence type="ECO:0000256" key="1">
    <source>
        <dbReference type="ARBA" id="ARBA00022741"/>
    </source>
</evidence>
<accession>A0AA48HWH8</accession>
<dbReference type="GO" id="GO:0004674">
    <property type="term" value="F:protein serine/threonine kinase activity"/>
    <property type="evidence" value="ECO:0007669"/>
    <property type="project" value="TreeGrafter"/>
</dbReference>
<dbReference type="KEGG" id="pmaw:MACH26_13810"/>
<dbReference type="SUPFAM" id="SSF56112">
    <property type="entry name" value="Protein kinase-like (PK-like)"/>
    <property type="match status" value="1"/>
</dbReference>
<reference evidence="5" key="1">
    <citation type="submission" date="2023-01" db="EMBL/GenBank/DDBJ databases">
        <title>Complete genome sequence of Planctobacterium marinum strain Dej080120_11.</title>
        <authorList>
            <person name="Ueki S."/>
            <person name="Maruyama F."/>
        </authorList>
    </citation>
    <scope>NUCLEOTIDE SEQUENCE</scope>
    <source>
        <strain evidence="5">Dej080120_11</strain>
    </source>
</reference>
<dbReference type="InterPro" id="IPR017441">
    <property type="entry name" value="Protein_kinase_ATP_BS"/>
</dbReference>
<sequence>MIDLDNLINTDETPLLTFFKAYLQGVLFNRAGKRSRAIDCFVVAEKVAEEQRQGVWIIEVLLERSSVFAWMGQLSSSLDDLLLAVALATEEKYPQALQIAWLKLGQLNREKNDYNKAIKFLVLASELKECHLSPEEQVKLNLDIANNYCDLGDYQTAKTIKEQTVVDESNTYNQFLLALLNIRIAAGAGEFESLKTLVARATSASDGSEWQKIIINAIYGSALTIAEPSIAIELLCSTESYFEKNQLKSHLWRCLISLVEAYINAGEHQFAVAKFARAKQLTGSLQNWRLMEKMDELAVKYHLHSGPDCKDNVSIVSSFEEADNGYVILNELGRGGFATVYRAFDVVKQCEVALKYFVLDKPTDIHIGAATESSLRQELAMVSLLEHPNIAPPLAFGKMKETDFYIVSRLVEGECIRLVDTSEFNIADKVALLIPVYSALAHVHSKGVVHGDVKPENIMVDKTGRTYLIDFGSATLIGQNSRRIESAGTLRYLPPEVLSGATGNYSQDVFAMALTFCEVLLNEYPAKLMQVRSPLLYRFYLFLLSTRLKKLSIQPGLCRLLVQSLQLDPQLRPQSAEFLQFV</sequence>
<dbReference type="PROSITE" id="PS50011">
    <property type="entry name" value="PROTEIN_KINASE_DOM"/>
    <property type="match status" value="1"/>
</dbReference>
<evidence type="ECO:0000256" key="3">
    <source>
        <dbReference type="PROSITE-ProRule" id="PRU10141"/>
    </source>
</evidence>
<name>A0AA48HWH8_9ALTE</name>
<keyword evidence="1 3" id="KW-0547">Nucleotide-binding</keyword>
<evidence type="ECO:0000313" key="5">
    <source>
        <dbReference type="EMBL" id="BDX05860.1"/>
    </source>
</evidence>
<evidence type="ECO:0000256" key="2">
    <source>
        <dbReference type="ARBA" id="ARBA00022840"/>
    </source>
</evidence>
<dbReference type="CDD" id="cd14014">
    <property type="entry name" value="STKc_PknB_like"/>
    <property type="match status" value="1"/>
</dbReference>
<evidence type="ECO:0000259" key="4">
    <source>
        <dbReference type="PROSITE" id="PS50011"/>
    </source>
</evidence>
<dbReference type="PANTHER" id="PTHR44167:SF24">
    <property type="entry name" value="SERINE_THREONINE-PROTEIN KINASE CHK2"/>
    <property type="match status" value="1"/>
</dbReference>
<dbReference type="InterPro" id="IPR008271">
    <property type="entry name" value="Ser/Thr_kinase_AS"/>
</dbReference>
<dbReference type="SUPFAM" id="SSF48452">
    <property type="entry name" value="TPR-like"/>
    <property type="match status" value="1"/>
</dbReference>
<proteinExistence type="predicted"/>
<dbReference type="InterPro" id="IPR011009">
    <property type="entry name" value="Kinase-like_dom_sf"/>
</dbReference>
<keyword evidence="6" id="KW-1185">Reference proteome</keyword>
<dbReference type="Proteomes" id="UP001333710">
    <property type="component" value="Chromosome"/>
</dbReference>
<dbReference type="InterPro" id="IPR011990">
    <property type="entry name" value="TPR-like_helical_dom_sf"/>
</dbReference>
<dbReference type="Gene3D" id="1.10.510.10">
    <property type="entry name" value="Transferase(Phosphotransferase) domain 1"/>
    <property type="match status" value="1"/>
</dbReference>
<dbReference type="Pfam" id="PF00069">
    <property type="entry name" value="Pkinase"/>
    <property type="match status" value="1"/>
</dbReference>
<evidence type="ECO:0000313" key="6">
    <source>
        <dbReference type="Proteomes" id="UP001333710"/>
    </source>
</evidence>
<dbReference type="Gene3D" id="1.25.40.10">
    <property type="entry name" value="Tetratricopeptide repeat domain"/>
    <property type="match status" value="1"/>
</dbReference>
<dbReference type="SMART" id="SM00220">
    <property type="entry name" value="S_TKc"/>
    <property type="match status" value="1"/>
</dbReference>
<dbReference type="EMBL" id="AP027272">
    <property type="protein sequence ID" value="BDX05860.1"/>
    <property type="molecule type" value="Genomic_DNA"/>
</dbReference>
<protein>
    <recommendedName>
        <fullName evidence="4">Protein kinase domain-containing protein</fullName>
    </recommendedName>
</protein>
<feature type="binding site" evidence="3">
    <location>
        <position position="355"/>
    </location>
    <ligand>
        <name>ATP</name>
        <dbReference type="ChEBI" id="CHEBI:30616"/>
    </ligand>
</feature>